<dbReference type="Gene3D" id="1.10.20.10">
    <property type="entry name" value="Histone, subunit A"/>
    <property type="match status" value="1"/>
</dbReference>
<feature type="domain" description="Histone H2A C-terminal" evidence="17">
    <location>
        <begin position="92"/>
        <end position="125"/>
    </location>
</feature>
<evidence type="ECO:0000256" key="11">
    <source>
        <dbReference type="ARBA" id="ARBA00023125"/>
    </source>
</evidence>
<dbReference type="Ensembl" id="ENSBGRT00000033433.1">
    <property type="protein sequence ID" value="ENSBGRP00000028874.1"/>
    <property type="gene ID" value="ENSBGRG00000018283.1"/>
</dbReference>
<comment type="subunit">
    <text evidence="14">The nucleosome is a histone octamer containing two molecules each of H2A, H2B, H3 and H4 assembled in one H3-H4 heterotetramer and two H2A-H2B heterodimers. The octamer wraps approximately 147 bp of DNA.</text>
</comment>
<dbReference type="PRINTS" id="PR00620">
    <property type="entry name" value="HISTONEH2A"/>
</dbReference>
<dbReference type="GeneTree" id="ENSGT00940000153125"/>
<evidence type="ECO:0000313" key="19">
    <source>
        <dbReference type="Proteomes" id="UP000694520"/>
    </source>
</evidence>
<evidence type="ECO:0000256" key="10">
    <source>
        <dbReference type="ARBA" id="ARBA00022990"/>
    </source>
</evidence>
<dbReference type="InterPro" id="IPR032458">
    <property type="entry name" value="Histone_H2A_CS"/>
</dbReference>
<evidence type="ECO:0000256" key="14">
    <source>
        <dbReference type="RuleBase" id="RU003767"/>
    </source>
</evidence>
<evidence type="ECO:0000259" key="16">
    <source>
        <dbReference type="Pfam" id="PF00125"/>
    </source>
</evidence>
<evidence type="ECO:0000256" key="9">
    <source>
        <dbReference type="ARBA" id="ARBA00022843"/>
    </source>
</evidence>
<sequence>MSGRGKQGGKARAKAKTRSSRAGLQFPVGRVHRLLRKGNYAERVGAGAPVYLAAVLEYLTAEILELAGNAARDNKKTRIIPRHLQLAIRNDEELNKLLGKVTIAQGGVLPNIQAVLLPKKTESHHNARLLLALGLVVALGLLGQQHRLDVGQDTTLSDGDFAQQLVELLVVADGQLQVTRDDAGLLVVPGRVARQL</sequence>
<evidence type="ECO:0000256" key="7">
    <source>
        <dbReference type="ARBA" id="ARBA00022499"/>
    </source>
</evidence>
<proteinExistence type="inferred from homology"/>
<keyword evidence="10" id="KW-0007">Acetylation</keyword>
<evidence type="ECO:0000256" key="6">
    <source>
        <dbReference type="ARBA" id="ARBA00022481"/>
    </source>
</evidence>
<accession>A0A8B9Y1G5</accession>
<dbReference type="FunFam" id="1.10.20.10:FF:000103">
    <property type="entry name" value="Histone H2A type 1"/>
    <property type="match status" value="1"/>
</dbReference>
<dbReference type="CDD" id="cd00074">
    <property type="entry name" value="HFD_H2A"/>
    <property type="match status" value="1"/>
</dbReference>
<keyword evidence="7" id="KW-1017">Isopeptide bond</keyword>
<evidence type="ECO:0000256" key="15">
    <source>
        <dbReference type="SAM" id="MobiDB-lite"/>
    </source>
</evidence>
<name>A0A8B9Y1G5_BOSMU</name>
<dbReference type="InterPro" id="IPR007125">
    <property type="entry name" value="H2A/H2B/H3"/>
</dbReference>
<comment type="subcellular location">
    <subcellularLocation>
        <location evidence="3">Chromosome</location>
    </subcellularLocation>
    <subcellularLocation>
        <location evidence="2 14">Nucleus</location>
    </subcellularLocation>
</comment>
<dbReference type="PROSITE" id="PS00046">
    <property type="entry name" value="HISTONE_H2A"/>
    <property type="match status" value="1"/>
</dbReference>
<dbReference type="Pfam" id="PF00125">
    <property type="entry name" value="Histone"/>
    <property type="match status" value="1"/>
</dbReference>
<reference evidence="18" key="2">
    <citation type="submission" date="2025-08" db="UniProtKB">
        <authorList>
            <consortium name="Ensembl"/>
        </authorList>
    </citation>
    <scope>IDENTIFICATION</scope>
</reference>
<evidence type="ECO:0000256" key="5">
    <source>
        <dbReference type="ARBA" id="ARBA00022454"/>
    </source>
</evidence>
<keyword evidence="11 14" id="KW-0238">DNA-binding</keyword>
<dbReference type="SMART" id="SM00414">
    <property type="entry name" value="H2A"/>
    <property type="match status" value="1"/>
</dbReference>
<keyword evidence="8" id="KW-0597">Phosphoprotein</keyword>
<dbReference type="AlphaFoldDB" id="A0A8B9Y1G5"/>
<keyword evidence="19" id="KW-1185">Reference proteome</keyword>
<feature type="domain" description="Core Histone H2A/H2B/H3" evidence="16">
    <location>
        <begin position="7"/>
        <end position="89"/>
    </location>
</feature>
<dbReference type="InterPro" id="IPR032454">
    <property type="entry name" value="Histone_H2A_C"/>
</dbReference>
<evidence type="ECO:0000256" key="13">
    <source>
        <dbReference type="ARBA" id="ARBA00023269"/>
    </source>
</evidence>
<keyword evidence="9" id="KW-0832">Ubl conjugation</keyword>
<dbReference type="Proteomes" id="UP000694520">
    <property type="component" value="Chromosome 24"/>
</dbReference>
<dbReference type="PANTHER" id="PTHR23430">
    <property type="entry name" value="HISTONE H2A"/>
    <property type="match status" value="1"/>
</dbReference>
<keyword evidence="6" id="KW-0488">Methylation</keyword>
<dbReference type="GO" id="GO:0005634">
    <property type="term" value="C:nucleus"/>
    <property type="evidence" value="ECO:0007669"/>
    <property type="project" value="UniProtKB-SubCell"/>
</dbReference>
<evidence type="ECO:0000256" key="4">
    <source>
        <dbReference type="ARBA" id="ARBA00010691"/>
    </source>
</evidence>
<reference evidence="18" key="3">
    <citation type="submission" date="2025-09" db="UniProtKB">
        <authorList>
            <consortium name="Ensembl"/>
        </authorList>
    </citation>
    <scope>IDENTIFICATION</scope>
</reference>
<reference evidence="18" key="1">
    <citation type="submission" date="2019-05" db="EMBL/GenBank/DDBJ databases">
        <authorList>
            <person name="Zhang S."/>
            <person name="Liu J."/>
        </authorList>
    </citation>
    <scope>NUCLEOTIDE SEQUENCE [LARGE SCALE GENOMIC DNA]</scope>
</reference>
<evidence type="ECO:0000256" key="1">
    <source>
        <dbReference type="ARBA" id="ARBA00002001"/>
    </source>
</evidence>
<comment type="similarity">
    <text evidence="4 14">Belongs to the histone H2A family.</text>
</comment>
<keyword evidence="13 14" id="KW-0544">Nucleosome core</keyword>
<evidence type="ECO:0000256" key="2">
    <source>
        <dbReference type="ARBA" id="ARBA00004123"/>
    </source>
</evidence>
<evidence type="ECO:0000313" key="18">
    <source>
        <dbReference type="Ensembl" id="ENSBGRP00000028874.1"/>
    </source>
</evidence>
<keyword evidence="12 14" id="KW-0539">Nucleus</keyword>
<dbReference type="GO" id="GO:0030527">
    <property type="term" value="F:structural constituent of chromatin"/>
    <property type="evidence" value="ECO:0007669"/>
    <property type="project" value="InterPro"/>
</dbReference>
<evidence type="ECO:0000256" key="8">
    <source>
        <dbReference type="ARBA" id="ARBA00022553"/>
    </source>
</evidence>
<feature type="region of interest" description="Disordered" evidence="15">
    <location>
        <begin position="1"/>
        <end position="22"/>
    </location>
</feature>
<evidence type="ECO:0000256" key="3">
    <source>
        <dbReference type="ARBA" id="ARBA00004286"/>
    </source>
</evidence>
<evidence type="ECO:0000259" key="17">
    <source>
        <dbReference type="Pfam" id="PF16211"/>
    </source>
</evidence>
<dbReference type="GO" id="GO:0046982">
    <property type="term" value="F:protein heterodimerization activity"/>
    <property type="evidence" value="ECO:0007669"/>
    <property type="project" value="InterPro"/>
</dbReference>
<organism evidence="18 19">
    <name type="scientific">Bos mutus grunniens</name>
    <name type="common">Wild yak</name>
    <name type="synonym">Bos grunniens</name>
    <dbReference type="NCBI Taxonomy" id="30521"/>
    <lineage>
        <taxon>Eukaryota</taxon>
        <taxon>Metazoa</taxon>
        <taxon>Chordata</taxon>
        <taxon>Craniata</taxon>
        <taxon>Vertebrata</taxon>
        <taxon>Euteleostomi</taxon>
        <taxon>Mammalia</taxon>
        <taxon>Eutheria</taxon>
        <taxon>Laurasiatheria</taxon>
        <taxon>Artiodactyla</taxon>
        <taxon>Ruminantia</taxon>
        <taxon>Pecora</taxon>
        <taxon>Bovidae</taxon>
        <taxon>Bovinae</taxon>
        <taxon>Bos</taxon>
    </lineage>
</organism>
<dbReference type="Pfam" id="PF16211">
    <property type="entry name" value="Histone_H2A_C"/>
    <property type="match status" value="1"/>
</dbReference>
<dbReference type="InterPro" id="IPR002119">
    <property type="entry name" value="Histone_H2A"/>
</dbReference>
<dbReference type="GO" id="GO:0000786">
    <property type="term" value="C:nucleosome"/>
    <property type="evidence" value="ECO:0007669"/>
    <property type="project" value="UniProtKB-KW"/>
</dbReference>
<comment type="function">
    <text evidence="1">Core component of nucleosome. Nucleosomes wrap and compact DNA into chromatin, limiting DNA accessibility to the cellular machineries which require DNA as a template. Histones thereby play a central role in transcription regulation, DNA repair, DNA replication and chromosomal stability. DNA accessibility is regulated via a complex set of post-translational modifications of histones, also called histone code, and nucleosome remodeling.</text>
</comment>
<dbReference type="SUPFAM" id="SSF47113">
    <property type="entry name" value="Histone-fold"/>
    <property type="match status" value="1"/>
</dbReference>
<protein>
    <recommendedName>
        <fullName evidence="14">Histone H2A</fullName>
    </recommendedName>
</protein>
<feature type="compositionally biased region" description="Basic residues" evidence="15">
    <location>
        <begin position="7"/>
        <end position="19"/>
    </location>
</feature>
<evidence type="ECO:0000256" key="12">
    <source>
        <dbReference type="ARBA" id="ARBA00023242"/>
    </source>
</evidence>
<dbReference type="GO" id="GO:0003677">
    <property type="term" value="F:DNA binding"/>
    <property type="evidence" value="ECO:0007669"/>
    <property type="project" value="UniProtKB-KW"/>
</dbReference>
<keyword evidence="5 14" id="KW-0158">Chromosome</keyword>
<dbReference type="InterPro" id="IPR009072">
    <property type="entry name" value="Histone-fold"/>
</dbReference>